<gene>
    <name evidence="1" type="ORF">DR999_PMT22768</name>
</gene>
<keyword evidence="2" id="KW-1185">Reference proteome</keyword>
<evidence type="ECO:0000313" key="2">
    <source>
        <dbReference type="Proteomes" id="UP000297703"/>
    </source>
</evidence>
<dbReference type="AlphaFoldDB" id="A0A4D9DE85"/>
<proteinExistence type="predicted"/>
<dbReference type="EMBL" id="QXTE01003549">
    <property type="protein sequence ID" value="TFJ95610.1"/>
    <property type="molecule type" value="Genomic_DNA"/>
</dbReference>
<name>A0A4D9DE85_9SAUR</name>
<organism evidence="1 2">
    <name type="scientific">Platysternon megacephalum</name>
    <name type="common">big-headed turtle</name>
    <dbReference type="NCBI Taxonomy" id="55544"/>
    <lineage>
        <taxon>Eukaryota</taxon>
        <taxon>Metazoa</taxon>
        <taxon>Chordata</taxon>
        <taxon>Craniata</taxon>
        <taxon>Vertebrata</taxon>
        <taxon>Euteleostomi</taxon>
        <taxon>Archelosauria</taxon>
        <taxon>Testudinata</taxon>
        <taxon>Testudines</taxon>
        <taxon>Cryptodira</taxon>
        <taxon>Durocryptodira</taxon>
        <taxon>Testudinoidea</taxon>
        <taxon>Platysternidae</taxon>
        <taxon>Platysternon</taxon>
    </lineage>
</organism>
<protein>
    <submittedName>
        <fullName evidence="1">Cysteine synthase</fullName>
    </submittedName>
</protein>
<sequence length="119" mass="12928">MHLHLIGTGQRSTEFIPHRHGTLECGSRGVGADKRAAVKEAERAKHGISLLIQGSLQVRVFMGIFTPRGRKFTDNKMTDRAGTKIHQVGVNLTAAETLHSSDISVPRKLQPVPPPGTLC</sequence>
<evidence type="ECO:0000313" key="1">
    <source>
        <dbReference type="EMBL" id="TFJ95610.1"/>
    </source>
</evidence>
<reference evidence="1 2" key="2">
    <citation type="submission" date="2019-04" db="EMBL/GenBank/DDBJ databases">
        <title>The genome sequence of big-headed turtle.</title>
        <authorList>
            <person name="Gong S."/>
        </authorList>
    </citation>
    <scope>NUCLEOTIDE SEQUENCE [LARGE SCALE GENOMIC DNA]</scope>
    <source>
        <strain evidence="1">DO16091913</strain>
        <tissue evidence="1">Muscle</tissue>
    </source>
</reference>
<comment type="caution">
    <text evidence="1">The sequence shown here is derived from an EMBL/GenBank/DDBJ whole genome shotgun (WGS) entry which is preliminary data.</text>
</comment>
<accession>A0A4D9DE85</accession>
<reference evidence="1 2" key="1">
    <citation type="submission" date="2019-04" db="EMBL/GenBank/DDBJ databases">
        <title>Draft genome of the big-headed turtle Platysternon megacephalum.</title>
        <authorList>
            <person name="Gong S."/>
        </authorList>
    </citation>
    <scope>NUCLEOTIDE SEQUENCE [LARGE SCALE GENOMIC DNA]</scope>
    <source>
        <strain evidence="1">DO16091913</strain>
        <tissue evidence="1">Muscle</tissue>
    </source>
</reference>
<dbReference type="Proteomes" id="UP000297703">
    <property type="component" value="Unassembled WGS sequence"/>
</dbReference>